<reference evidence="3" key="1">
    <citation type="journal article" date="2005" name="Nature">
        <title>The map-based sequence of the rice genome.</title>
        <authorList>
            <consortium name="International rice genome sequencing project (IRGSP)"/>
            <person name="Matsumoto T."/>
            <person name="Wu J."/>
            <person name="Kanamori H."/>
            <person name="Katayose Y."/>
            <person name="Fujisawa M."/>
            <person name="Namiki N."/>
            <person name="Mizuno H."/>
            <person name="Yamamoto K."/>
            <person name="Antonio B.A."/>
            <person name="Baba T."/>
            <person name="Sakata K."/>
            <person name="Nagamura Y."/>
            <person name="Aoki H."/>
            <person name="Arikawa K."/>
            <person name="Arita K."/>
            <person name="Bito T."/>
            <person name="Chiden Y."/>
            <person name="Fujitsuka N."/>
            <person name="Fukunaka R."/>
            <person name="Hamada M."/>
            <person name="Harada C."/>
            <person name="Hayashi A."/>
            <person name="Hijishita S."/>
            <person name="Honda M."/>
            <person name="Hosokawa S."/>
            <person name="Ichikawa Y."/>
            <person name="Idonuma A."/>
            <person name="Iijima M."/>
            <person name="Ikeda M."/>
            <person name="Ikeno M."/>
            <person name="Ito K."/>
            <person name="Ito S."/>
            <person name="Ito T."/>
            <person name="Ito Y."/>
            <person name="Ito Y."/>
            <person name="Iwabuchi A."/>
            <person name="Kamiya K."/>
            <person name="Karasawa W."/>
            <person name="Kurita K."/>
            <person name="Katagiri S."/>
            <person name="Kikuta A."/>
            <person name="Kobayashi H."/>
            <person name="Kobayashi N."/>
            <person name="Machita K."/>
            <person name="Maehara T."/>
            <person name="Masukawa M."/>
            <person name="Mizubayashi T."/>
            <person name="Mukai Y."/>
            <person name="Nagasaki H."/>
            <person name="Nagata Y."/>
            <person name="Naito S."/>
            <person name="Nakashima M."/>
            <person name="Nakama Y."/>
            <person name="Nakamichi Y."/>
            <person name="Nakamura M."/>
            <person name="Meguro A."/>
            <person name="Negishi M."/>
            <person name="Ohta I."/>
            <person name="Ohta T."/>
            <person name="Okamoto M."/>
            <person name="Ono N."/>
            <person name="Saji S."/>
            <person name="Sakaguchi M."/>
            <person name="Sakai K."/>
            <person name="Shibata M."/>
            <person name="Shimokawa T."/>
            <person name="Song J."/>
            <person name="Takazaki Y."/>
            <person name="Terasawa K."/>
            <person name="Tsugane M."/>
            <person name="Tsuji K."/>
            <person name="Ueda S."/>
            <person name="Waki K."/>
            <person name="Yamagata H."/>
            <person name="Yamamoto M."/>
            <person name="Yamamoto S."/>
            <person name="Yamane H."/>
            <person name="Yoshiki S."/>
            <person name="Yoshihara R."/>
            <person name="Yukawa K."/>
            <person name="Zhong H."/>
            <person name="Yano M."/>
            <person name="Yuan Q."/>
            <person name="Ouyang S."/>
            <person name="Liu J."/>
            <person name="Jones K.M."/>
            <person name="Gansberger K."/>
            <person name="Moffat K."/>
            <person name="Hill J."/>
            <person name="Bera J."/>
            <person name="Fadrosh D."/>
            <person name="Jin S."/>
            <person name="Johri S."/>
            <person name="Kim M."/>
            <person name="Overton L."/>
            <person name="Reardon M."/>
            <person name="Tsitrin T."/>
            <person name="Vuong H."/>
            <person name="Weaver B."/>
            <person name="Ciecko A."/>
            <person name="Tallon L."/>
            <person name="Jackson J."/>
            <person name="Pai G."/>
            <person name="Aken S.V."/>
            <person name="Utterback T."/>
            <person name="Reidmuller S."/>
            <person name="Feldblyum T."/>
            <person name="Hsiao J."/>
            <person name="Zismann V."/>
            <person name="Iobst S."/>
            <person name="de Vazeille A.R."/>
            <person name="Buell C.R."/>
            <person name="Ying K."/>
            <person name="Li Y."/>
            <person name="Lu T."/>
            <person name="Huang Y."/>
            <person name="Zhao Q."/>
            <person name="Feng Q."/>
            <person name="Zhang L."/>
            <person name="Zhu J."/>
            <person name="Weng Q."/>
            <person name="Mu J."/>
            <person name="Lu Y."/>
            <person name="Fan D."/>
            <person name="Liu Y."/>
            <person name="Guan J."/>
            <person name="Zhang Y."/>
            <person name="Yu S."/>
            <person name="Liu X."/>
            <person name="Zhang Y."/>
            <person name="Hong G."/>
            <person name="Han B."/>
            <person name="Choisne N."/>
            <person name="Demange N."/>
            <person name="Orjeda G."/>
            <person name="Samain S."/>
            <person name="Cattolico L."/>
            <person name="Pelletier E."/>
            <person name="Couloux A."/>
            <person name="Segurens B."/>
            <person name="Wincker P."/>
            <person name="D'Hont A."/>
            <person name="Scarpelli C."/>
            <person name="Weissenbach J."/>
            <person name="Salanoubat M."/>
            <person name="Quetier F."/>
            <person name="Yu Y."/>
            <person name="Kim H.R."/>
            <person name="Rambo T."/>
            <person name="Currie J."/>
            <person name="Collura K."/>
            <person name="Luo M."/>
            <person name="Yang T."/>
            <person name="Ammiraju J.S.S."/>
            <person name="Engler F."/>
            <person name="Soderlund C."/>
            <person name="Wing R.A."/>
            <person name="Palmer L.E."/>
            <person name="de la Bastide M."/>
            <person name="Spiegel L."/>
            <person name="Nascimento L."/>
            <person name="Zutavern T."/>
            <person name="O'Shaughnessy A."/>
            <person name="Dike S."/>
            <person name="Dedhia N."/>
            <person name="Preston R."/>
            <person name="Balija V."/>
            <person name="McCombie W.R."/>
            <person name="Chow T."/>
            <person name="Chen H."/>
            <person name="Chung M."/>
            <person name="Chen C."/>
            <person name="Shaw J."/>
            <person name="Wu H."/>
            <person name="Hsiao K."/>
            <person name="Chao Y."/>
            <person name="Chu M."/>
            <person name="Cheng C."/>
            <person name="Hour A."/>
            <person name="Lee P."/>
            <person name="Lin S."/>
            <person name="Lin Y."/>
            <person name="Liou J."/>
            <person name="Liu S."/>
            <person name="Hsing Y."/>
            <person name="Raghuvanshi S."/>
            <person name="Mohanty A."/>
            <person name="Bharti A.K."/>
            <person name="Gaur A."/>
            <person name="Gupta V."/>
            <person name="Kumar D."/>
            <person name="Ravi V."/>
            <person name="Vij S."/>
            <person name="Kapur A."/>
            <person name="Khurana P."/>
            <person name="Khurana P."/>
            <person name="Khurana J.P."/>
            <person name="Tyagi A.K."/>
            <person name="Gaikwad K."/>
            <person name="Singh A."/>
            <person name="Dalal V."/>
            <person name="Srivastava S."/>
            <person name="Dixit A."/>
            <person name="Pal A.K."/>
            <person name="Ghazi I.A."/>
            <person name="Yadav M."/>
            <person name="Pandit A."/>
            <person name="Bhargava A."/>
            <person name="Sureshbabu K."/>
            <person name="Batra K."/>
            <person name="Sharma T.R."/>
            <person name="Mohapatra T."/>
            <person name="Singh N.K."/>
            <person name="Messing J."/>
            <person name="Nelson A.B."/>
            <person name="Fuks G."/>
            <person name="Kavchok S."/>
            <person name="Keizer G."/>
            <person name="Linton E."/>
            <person name="Llaca V."/>
            <person name="Song R."/>
            <person name="Tanyolac B."/>
            <person name="Young S."/>
            <person name="Ho-Il K."/>
            <person name="Hahn J.H."/>
            <person name="Sangsakoo G."/>
            <person name="Vanavichit A."/>
            <person name="de Mattos Luiz.A.T."/>
            <person name="Zimmer P.D."/>
            <person name="Malone G."/>
            <person name="Dellagostin O."/>
            <person name="de Oliveira A.C."/>
            <person name="Bevan M."/>
            <person name="Bancroft I."/>
            <person name="Minx P."/>
            <person name="Cordum H."/>
            <person name="Wilson R."/>
            <person name="Cheng Z."/>
            <person name="Jin W."/>
            <person name="Jiang J."/>
            <person name="Leong S.A."/>
            <person name="Iwama H."/>
            <person name="Gojobori T."/>
            <person name="Itoh T."/>
            <person name="Niimura Y."/>
            <person name="Fujii Y."/>
            <person name="Habara T."/>
            <person name="Sakai H."/>
            <person name="Sato Y."/>
            <person name="Wilson G."/>
            <person name="Kumar K."/>
            <person name="McCouch S."/>
            <person name="Juretic N."/>
            <person name="Hoen D."/>
            <person name="Wright S."/>
            <person name="Bruskiewich R."/>
            <person name="Bureau T."/>
            <person name="Miyao A."/>
            <person name="Hirochika H."/>
            <person name="Nishikawa T."/>
            <person name="Kadowaki K."/>
            <person name="Sugiura M."/>
            <person name="Burr B."/>
            <person name="Sasaki T."/>
        </authorList>
    </citation>
    <scope>NUCLEOTIDE SEQUENCE [LARGE SCALE GENOMIC DNA]</scope>
    <source>
        <strain evidence="3">cv. Nipponbare</strain>
    </source>
</reference>
<dbReference type="EMBL" id="AP005248">
    <property type="protein sequence ID" value="BAC84123.1"/>
    <property type="molecule type" value="Genomic_DNA"/>
</dbReference>
<proteinExistence type="predicted"/>
<feature type="compositionally biased region" description="Basic and acidic residues" evidence="1">
    <location>
        <begin position="113"/>
        <end position="144"/>
    </location>
</feature>
<protein>
    <submittedName>
        <fullName evidence="2">Epstein-Barr virus EBNA-1-like protein</fullName>
    </submittedName>
</protein>
<gene>
    <name evidence="2" type="primary">OSJNBa0084P08.26</name>
</gene>
<evidence type="ECO:0000256" key="1">
    <source>
        <dbReference type="SAM" id="MobiDB-lite"/>
    </source>
</evidence>
<reference evidence="3" key="2">
    <citation type="journal article" date="2008" name="Nucleic Acids Res.">
        <title>The rice annotation project database (RAP-DB): 2008 update.</title>
        <authorList>
            <consortium name="The rice annotation project (RAP)"/>
        </authorList>
    </citation>
    <scope>GENOME REANNOTATION</scope>
    <source>
        <strain evidence="3">cv. Nipponbare</strain>
    </source>
</reference>
<feature type="region of interest" description="Disordered" evidence="1">
    <location>
        <begin position="1"/>
        <end position="156"/>
    </location>
</feature>
<organism evidence="2 3">
    <name type="scientific">Oryza sativa subsp. japonica</name>
    <name type="common">Rice</name>
    <dbReference type="NCBI Taxonomy" id="39947"/>
    <lineage>
        <taxon>Eukaryota</taxon>
        <taxon>Viridiplantae</taxon>
        <taxon>Streptophyta</taxon>
        <taxon>Embryophyta</taxon>
        <taxon>Tracheophyta</taxon>
        <taxon>Spermatophyta</taxon>
        <taxon>Magnoliopsida</taxon>
        <taxon>Liliopsida</taxon>
        <taxon>Poales</taxon>
        <taxon>Poaceae</taxon>
        <taxon>BOP clade</taxon>
        <taxon>Oryzoideae</taxon>
        <taxon>Oryzeae</taxon>
        <taxon>Oryzinae</taxon>
        <taxon>Oryza</taxon>
        <taxon>Oryza sativa</taxon>
    </lineage>
</organism>
<sequence length="156" mass="16265">MMTVGGKREKGGEKEGLPPCRFGEKEEGEKATRQRGGALPPSLGGTRGERRGRVDDDGDDGGAVWSGAATRAADAGQARQALTAAATGRSATTARARGRRSDLGGIGGNGSESGREGSARLTAERGERERDREREPGREGEMGREGFGPSNPREAK</sequence>
<dbReference type="Proteomes" id="UP000000763">
    <property type="component" value="Chromosome 7"/>
</dbReference>
<accession>Q6Z3P5</accession>
<evidence type="ECO:0000313" key="3">
    <source>
        <dbReference type="Proteomes" id="UP000000763"/>
    </source>
</evidence>
<name>Q6Z3P5_ORYSJ</name>
<dbReference type="AlphaFoldDB" id="Q6Z3P5"/>
<feature type="compositionally biased region" description="Low complexity" evidence="1">
    <location>
        <begin position="67"/>
        <end position="95"/>
    </location>
</feature>
<feature type="compositionally biased region" description="Basic and acidic residues" evidence="1">
    <location>
        <begin position="1"/>
        <end position="32"/>
    </location>
</feature>
<evidence type="ECO:0000313" key="2">
    <source>
        <dbReference type="EMBL" id="BAC84123.1"/>
    </source>
</evidence>